<sequence length="814" mass="90974">MGESESVTKLNQFLRILGILCLFLQHQTGAALEVFAPSPQISAKGSNILIQCTFHVRTLPANPKFLTIKWDLYGRRILTYDNGVSTTDPRFSLNLYTASLGEASLSVSNTQVSDGGRYTCTVTYGTEQQETQIILEIQAPPQITITNKVVSENKESVLRASITGFYPQDLDVKWLRDGEILPGVTVNKSQRDPDGTHSTTSTVTIVPTKENRNQIFSVRVQHFSLTVPLQEDFQLIYGVAPSIHIIHEPFYVNKEQTLMCRVWGYYPESIAVSWLVNGSHVEASEIKRINSSALESSYQFLPTAESQGMEISCVVEHQALTQPLVETLKVQLTDEHTDVATEQRHGNIQNATIGIVVGIVVIALALIVIISIILKCYNFNKKKQHNSPEEVVLLQNGNPNNEPMAPTLQEPVGMFLKKGGVVECTAFLHNFFPDSITVEWVYENKTIPSTFNRFNNEDGNTFDAESKCTILWPDFKNGVKIIWKHESMETEGKLLRELWVKDFPWRPVMSEIPTTDMYVGTETEIQCNISGYFPDNLTVTWYKKKENGREELVNKSGRYQIPDILSQDQPDQTLNCTARLFFSPSLSEEHGAEFICRVEHPILQKPIEKSTGPLVVRDTQSLEERLVDTQNTTDEENSPGEPHNPIETTKQKQDEVSQSPGLKGTHTEQEPQKSHHKDEDMGSNGDKDSEEHRLTEAQVHVMPESDDSDAAPSAEPSEMNEIREVPTLKHPQCEIQDNCHQSPCLPNSDLTPPARPPSVSRQPVIPPNCAHPFTPSKTAAAKFIVGKLKAAEVGPRGENSDLVEEETSGASYTD</sequence>
<evidence type="ECO:0000256" key="3">
    <source>
        <dbReference type="SAM" id="MobiDB-lite"/>
    </source>
</evidence>
<dbReference type="Pfam" id="PF07654">
    <property type="entry name" value="C1-set"/>
    <property type="match status" value="3"/>
</dbReference>
<dbReference type="InterPro" id="IPR036179">
    <property type="entry name" value="Ig-like_dom_sf"/>
</dbReference>
<keyword evidence="2" id="KW-0325">Glycoprotein</keyword>
<evidence type="ECO:0000259" key="6">
    <source>
        <dbReference type="PROSITE" id="PS50835"/>
    </source>
</evidence>
<dbReference type="InterPro" id="IPR051755">
    <property type="entry name" value="Ig-like_CS_Receptor"/>
</dbReference>
<evidence type="ECO:0000256" key="5">
    <source>
        <dbReference type="SAM" id="SignalP"/>
    </source>
</evidence>
<feature type="compositionally biased region" description="Basic and acidic residues" evidence="3">
    <location>
        <begin position="665"/>
        <end position="695"/>
    </location>
</feature>
<feature type="domain" description="Ig-like" evidence="6">
    <location>
        <begin position="30"/>
        <end position="136"/>
    </location>
</feature>
<dbReference type="FunFam" id="2.60.40.10:FF:001774">
    <property type="entry name" value="Uncharacterized LOC100216153"/>
    <property type="match status" value="1"/>
</dbReference>
<feature type="signal peptide" evidence="5">
    <location>
        <begin position="1"/>
        <end position="31"/>
    </location>
</feature>
<accession>A0A8J1LQQ1</accession>
<evidence type="ECO:0000313" key="7">
    <source>
        <dbReference type="Proteomes" id="UP000186698"/>
    </source>
</evidence>
<dbReference type="AlphaFoldDB" id="A0A8J1LQQ1"/>
<dbReference type="CDD" id="cd00098">
    <property type="entry name" value="IgC1"/>
    <property type="match status" value="1"/>
</dbReference>
<feature type="domain" description="Ig-like" evidence="6">
    <location>
        <begin position="141"/>
        <end position="234"/>
    </location>
</feature>
<name>A0A8J1LQQ1_XENLA</name>
<keyword evidence="7" id="KW-1185">Reference proteome</keyword>
<dbReference type="PROSITE" id="PS50835">
    <property type="entry name" value="IG_LIKE"/>
    <property type="match status" value="4"/>
</dbReference>
<evidence type="ECO:0000256" key="1">
    <source>
        <dbReference type="ARBA" id="ARBA00023157"/>
    </source>
</evidence>
<proteinExistence type="predicted"/>
<feature type="transmembrane region" description="Helical" evidence="4">
    <location>
        <begin position="353"/>
        <end position="374"/>
    </location>
</feature>
<dbReference type="InterPro" id="IPR013783">
    <property type="entry name" value="Ig-like_fold"/>
</dbReference>
<dbReference type="InterPro" id="IPR013106">
    <property type="entry name" value="Ig_V-set"/>
</dbReference>
<dbReference type="RefSeq" id="XP_041431847.1">
    <property type="nucleotide sequence ID" value="XM_041575913.1"/>
</dbReference>
<dbReference type="InterPro" id="IPR003597">
    <property type="entry name" value="Ig_C1-set"/>
</dbReference>
<dbReference type="Pfam" id="PF07686">
    <property type="entry name" value="V-set"/>
    <property type="match status" value="1"/>
</dbReference>
<protein>
    <submittedName>
        <fullName evidence="8">Uncharacterized protein LOC108704738 isoform X1</fullName>
    </submittedName>
</protein>
<feature type="region of interest" description="Disordered" evidence="3">
    <location>
        <begin position="791"/>
        <end position="814"/>
    </location>
</feature>
<feature type="compositionally biased region" description="Polar residues" evidence="3">
    <location>
        <begin position="738"/>
        <end position="750"/>
    </location>
</feature>
<keyword evidence="4" id="KW-0472">Membrane</keyword>
<gene>
    <name evidence="8" type="primary">LOC108704738</name>
</gene>
<dbReference type="Gene3D" id="2.60.40.10">
    <property type="entry name" value="Immunoglobulins"/>
    <property type="match status" value="4"/>
</dbReference>
<dbReference type="PROSITE" id="PS00290">
    <property type="entry name" value="IG_MHC"/>
    <property type="match status" value="1"/>
</dbReference>
<dbReference type="SMART" id="SM00407">
    <property type="entry name" value="IGc1"/>
    <property type="match status" value="3"/>
</dbReference>
<evidence type="ECO:0000313" key="8">
    <source>
        <dbReference type="RefSeq" id="XP_041431847.1"/>
    </source>
</evidence>
<organism evidence="7 8">
    <name type="scientific">Xenopus laevis</name>
    <name type="common">African clawed frog</name>
    <dbReference type="NCBI Taxonomy" id="8355"/>
    <lineage>
        <taxon>Eukaryota</taxon>
        <taxon>Metazoa</taxon>
        <taxon>Chordata</taxon>
        <taxon>Craniata</taxon>
        <taxon>Vertebrata</taxon>
        <taxon>Euteleostomi</taxon>
        <taxon>Amphibia</taxon>
        <taxon>Batrachia</taxon>
        <taxon>Anura</taxon>
        <taxon>Pipoidea</taxon>
        <taxon>Pipidae</taxon>
        <taxon>Xenopodinae</taxon>
        <taxon>Xenopus</taxon>
        <taxon>Xenopus</taxon>
    </lineage>
</organism>
<evidence type="ECO:0000256" key="4">
    <source>
        <dbReference type="SAM" id="Phobius"/>
    </source>
</evidence>
<dbReference type="InterPro" id="IPR007110">
    <property type="entry name" value="Ig-like_dom"/>
</dbReference>
<dbReference type="PANTHER" id="PTHR19971">
    <property type="entry name" value="SIGNAL-REGULATORY PROTEIN BETA"/>
    <property type="match status" value="1"/>
</dbReference>
<evidence type="ECO:0000256" key="2">
    <source>
        <dbReference type="ARBA" id="ARBA00023180"/>
    </source>
</evidence>
<dbReference type="InterPro" id="IPR003006">
    <property type="entry name" value="Ig/MHC_CS"/>
</dbReference>
<dbReference type="InterPro" id="IPR003599">
    <property type="entry name" value="Ig_sub"/>
</dbReference>
<dbReference type="GeneID" id="108704738"/>
<feature type="domain" description="Ig-like" evidence="6">
    <location>
        <begin position="241"/>
        <end position="331"/>
    </location>
</feature>
<dbReference type="Proteomes" id="UP000186698">
    <property type="component" value="Chromosome 9_10L"/>
</dbReference>
<keyword evidence="1" id="KW-1015">Disulfide bond</keyword>
<dbReference type="OrthoDB" id="10043043at2759"/>
<dbReference type="SUPFAM" id="SSF48726">
    <property type="entry name" value="Immunoglobulin"/>
    <property type="match status" value="4"/>
</dbReference>
<feature type="domain" description="Ig-like" evidence="6">
    <location>
        <begin position="507"/>
        <end position="608"/>
    </location>
</feature>
<feature type="chain" id="PRO_5035155886" evidence="5">
    <location>
        <begin position="32"/>
        <end position="814"/>
    </location>
</feature>
<feature type="region of interest" description="Disordered" evidence="3">
    <location>
        <begin position="629"/>
        <end position="772"/>
    </location>
</feature>
<keyword evidence="4" id="KW-0812">Transmembrane</keyword>
<reference evidence="8" key="1">
    <citation type="submission" date="2025-08" db="UniProtKB">
        <authorList>
            <consortium name="RefSeq"/>
        </authorList>
    </citation>
    <scope>IDENTIFICATION</scope>
    <source>
        <strain evidence="8">J_2021</strain>
        <tissue evidence="8">Erythrocytes</tissue>
    </source>
</reference>
<keyword evidence="4" id="KW-1133">Transmembrane helix</keyword>
<dbReference type="SMART" id="SM00409">
    <property type="entry name" value="IG"/>
    <property type="match status" value="2"/>
</dbReference>
<keyword evidence="5" id="KW-0732">Signal</keyword>